<proteinExistence type="evidence at transcript level"/>
<evidence type="ECO:0000313" key="2">
    <source>
        <dbReference type="EMBL" id="ACR35294.1"/>
    </source>
</evidence>
<keyword evidence="4" id="KW-1185">Reference proteome</keyword>
<reference evidence="3" key="4">
    <citation type="submission" date="2019-07" db="EMBL/GenBank/DDBJ databases">
        <authorList>
            <person name="Seetharam A."/>
            <person name="Woodhouse M."/>
            <person name="Cannon E."/>
        </authorList>
    </citation>
    <scope>NUCLEOTIDE SEQUENCE [LARGE SCALE GENOMIC DNA]</scope>
    <source>
        <strain evidence="3">cv. B73</strain>
    </source>
</reference>
<protein>
    <submittedName>
        <fullName evidence="2 3">Uncharacterized protein</fullName>
    </submittedName>
</protein>
<dbReference type="EnsemblPlants" id="Zm00001eb051030_T001">
    <property type="protein sequence ID" value="Zm00001eb051030_P001"/>
    <property type="gene ID" value="Zm00001eb051030"/>
</dbReference>
<accession>C4J294</accession>
<reference evidence="2" key="2">
    <citation type="submission" date="2012-06" db="EMBL/GenBank/DDBJ databases">
        <authorList>
            <person name="Yu Y."/>
            <person name="Currie J."/>
            <person name="Lomeli R."/>
            <person name="Angelova A."/>
            <person name="Collura K."/>
            <person name="Wissotski M."/>
            <person name="Campos D."/>
            <person name="Kudrna D."/>
            <person name="Golser W."/>
            <person name="Ashely E."/>
            <person name="Descour A."/>
            <person name="Fernandes J."/>
            <person name="Soderlund C."/>
            <person name="Walbot V."/>
        </authorList>
    </citation>
    <scope>NUCLEOTIDE SEQUENCE</scope>
    <source>
        <strain evidence="2">B73</strain>
    </source>
</reference>
<organism evidence="2">
    <name type="scientific">Zea mays</name>
    <name type="common">Maize</name>
    <dbReference type="NCBI Taxonomy" id="4577"/>
    <lineage>
        <taxon>Eukaryota</taxon>
        <taxon>Viridiplantae</taxon>
        <taxon>Streptophyta</taxon>
        <taxon>Embryophyta</taxon>
        <taxon>Tracheophyta</taxon>
        <taxon>Spermatophyta</taxon>
        <taxon>Magnoliopsida</taxon>
        <taxon>Liliopsida</taxon>
        <taxon>Poales</taxon>
        <taxon>Poaceae</taxon>
        <taxon>PACMAD clade</taxon>
        <taxon>Panicoideae</taxon>
        <taxon>Andropogonodae</taxon>
        <taxon>Andropogoneae</taxon>
        <taxon>Tripsacinae</taxon>
        <taxon>Zea</taxon>
    </lineage>
</organism>
<dbReference type="Proteomes" id="UP000007305">
    <property type="component" value="Chromosome 1"/>
</dbReference>
<reference evidence="2" key="1">
    <citation type="journal article" date="2009" name="PLoS Genet.">
        <title>Sequencing, mapping, and analysis of 27,455 maize full-length cDNAs.</title>
        <authorList>
            <person name="Soderlund C."/>
            <person name="Descour A."/>
            <person name="Kudrna D."/>
            <person name="Bomhoff M."/>
            <person name="Boyd L."/>
            <person name="Currie J."/>
            <person name="Angelova A."/>
            <person name="Collura K."/>
            <person name="Wissotski M."/>
            <person name="Ashley E."/>
            <person name="Morrow D."/>
            <person name="Fernandes J."/>
            <person name="Walbot V."/>
            <person name="Yu Y."/>
        </authorList>
    </citation>
    <scope>NUCLEOTIDE SEQUENCE</scope>
    <source>
        <strain evidence="2">B73</strain>
    </source>
</reference>
<feature type="compositionally biased region" description="Basic and acidic residues" evidence="1">
    <location>
        <begin position="333"/>
        <end position="345"/>
    </location>
</feature>
<dbReference type="Gramene" id="Zm00001eb051030_T001">
    <property type="protein sequence ID" value="Zm00001eb051030_P001"/>
    <property type="gene ID" value="Zm00001eb051030"/>
</dbReference>
<evidence type="ECO:0000313" key="3">
    <source>
        <dbReference type="EnsemblPlants" id="Zm00001eb051030_P001"/>
    </source>
</evidence>
<feature type="region of interest" description="Disordered" evidence="1">
    <location>
        <begin position="333"/>
        <end position="362"/>
    </location>
</feature>
<reference evidence="4" key="3">
    <citation type="submission" date="2015-12" db="EMBL/GenBank/DDBJ databases">
        <title>Update maize B73 reference genome by single molecule sequencing technologies.</title>
        <authorList>
            <consortium name="Maize Genome Sequencing Project"/>
            <person name="Ware D."/>
        </authorList>
    </citation>
    <scope>NUCLEOTIDE SEQUENCE [LARGE SCALE GENOMIC DNA]</scope>
    <source>
        <strain evidence="4">cv. B73</strain>
    </source>
</reference>
<name>C4J294_MAIZE</name>
<evidence type="ECO:0000256" key="1">
    <source>
        <dbReference type="SAM" id="MobiDB-lite"/>
    </source>
</evidence>
<reference evidence="3" key="5">
    <citation type="submission" date="2021-05" db="UniProtKB">
        <authorList>
            <consortium name="EnsemblPlants"/>
        </authorList>
    </citation>
    <scope>IDENTIFICATION</scope>
    <source>
        <strain evidence="3">cv. B73</strain>
    </source>
</reference>
<gene>
    <name evidence="3" type="primary">LOC100285495</name>
</gene>
<sequence length="474" mass="52626">MRTCYTAIHATLIHLRNRSRISSCEFLTFFTHVPCCYHVPQLNPELLPPERLVLVAVAALQPQLHQHQLRRHLRHLHRHGHEARQDAQRQALGPLLPHNEVAEPRAGLREPLHRPLRGRRRHEPLLAAAPALAEQARQVQPGGHGDDVEGVQRRRGLERQLALRLAVQEAAELGVHAERALEPGVAGELRDGEARRRVRVQQARHEAARRLRHPPRDRVLPAVRPAAHVGDVGVVEGEVAREEDEEDDPAGPRVRLGAVVGPAPEHLGRRERRGAARRVQAPVVADRVRERREAEVGHLEVALGVQQHVLRLHVAVEHPARVAVDERRRQLEEHAPRRVLGEPARRQRRQPGQEVPARGQLHHEVHLGARRQHLVEAEHVGVAQAAHGGHLAQETRRHARGGQPGLVQHLHGHGVASAETARVVYLGEVAPAEEVAELVLAEERGAGLGGRLALGHGARGTKATGRASRLLRLW</sequence>
<dbReference type="EMBL" id="BT084941">
    <property type="protein sequence ID" value="ACR35294.1"/>
    <property type="molecule type" value="mRNA"/>
</dbReference>
<evidence type="ECO:0000313" key="4">
    <source>
        <dbReference type="Proteomes" id="UP000007305"/>
    </source>
</evidence>
<dbReference type="AlphaFoldDB" id="C4J294"/>